<evidence type="ECO:0000256" key="6">
    <source>
        <dbReference type="ARBA" id="ARBA00023136"/>
    </source>
</evidence>
<feature type="transmembrane region" description="Helical" evidence="8">
    <location>
        <begin position="39"/>
        <end position="59"/>
    </location>
</feature>
<evidence type="ECO:0000256" key="3">
    <source>
        <dbReference type="ARBA" id="ARBA00022475"/>
    </source>
</evidence>
<evidence type="ECO:0000256" key="2">
    <source>
        <dbReference type="ARBA" id="ARBA00005811"/>
    </source>
</evidence>
<comment type="similarity">
    <text evidence="2 7">Belongs to the ExbD/TolR family.</text>
</comment>
<protein>
    <submittedName>
        <fullName evidence="9">Biopolymer transporter ExbD</fullName>
    </submittedName>
</protein>
<evidence type="ECO:0000313" key="10">
    <source>
        <dbReference type="Proteomes" id="UP001431784"/>
    </source>
</evidence>
<organism evidence="9 10">
    <name type="scientific">Roseinatronobacter alkalisoli</name>
    <dbReference type="NCBI Taxonomy" id="3028235"/>
    <lineage>
        <taxon>Bacteria</taxon>
        <taxon>Pseudomonadati</taxon>
        <taxon>Pseudomonadota</taxon>
        <taxon>Alphaproteobacteria</taxon>
        <taxon>Rhodobacterales</taxon>
        <taxon>Paracoccaceae</taxon>
        <taxon>Roseinatronobacter</taxon>
    </lineage>
</organism>
<evidence type="ECO:0000313" key="9">
    <source>
        <dbReference type="EMBL" id="MDD7971950.1"/>
    </source>
</evidence>
<keyword evidence="5 8" id="KW-1133">Transmembrane helix</keyword>
<name>A0ABT5TA09_9RHOB</name>
<evidence type="ECO:0000256" key="5">
    <source>
        <dbReference type="ARBA" id="ARBA00022989"/>
    </source>
</evidence>
<evidence type="ECO:0000256" key="7">
    <source>
        <dbReference type="RuleBase" id="RU003879"/>
    </source>
</evidence>
<keyword evidence="7" id="KW-0653">Protein transport</keyword>
<sequence>MTALAPPRTGAADAALPPPRLLLARRRARGFTLTPLADVMFQLLLFFMLTSALAPYALLPLGAPAGASTDAQARETPPPSGTIPAQAQAIWHLGHGEIRSGQARIALDLLPRVLEGLQAEEISELVVFVTSDARTSDLATLVEAVQHAGLARLQLVGE</sequence>
<evidence type="ECO:0000256" key="4">
    <source>
        <dbReference type="ARBA" id="ARBA00022692"/>
    </source>
</evidence>
<comment type="subcellular location">
    <subcellularLocation>
        <location evidence="1">Cell membrane</location>
        <topology evidence="1">Single-pass membrane protein</topology>
    </subcellularLocation>
    <subcellularLocation>
        <location evidence="7">Cell membrane</location>
        <topology evidence="7">Single-pass type II membrane protein</topology>
    </subcellularLocation>
</comment>
<evidence type="ECO:0000256" key="1">
    <source>
        <dbReference type="ARBA" id="ARBA00004162"/>
    </source>
</evidence>
<dbReference type="Pfam" id="PF02472">
    <property type="entry name" value="ExbD"/>
    <property type="match status" value="1"/>
</dbReference>
<keyword evidence="3" id="KW-1003">Cell membrane</keyword>
<evidence type="ECO:0000256" key="8">
    <source>
        <dbReference type="SAM" id="Phobius"/>
    </source>
</evidence>
<gene>
    <name evidence="9" type="ORF">PUT78_12645</name>
</gene>
<keyword evidence="6 8" id="KW-0472">Membrane</keyword>
<reference evidence="9" key="1">
    <citation type="submission" date="2023-02" db="EMBL/GenBank/DDBJ databases">
        <title>Description of Roseinatronobacter alkalisoli sp. nov., an alkaliphilic bacerium isolated from soda soil.</title>
        <authorList>
            <person name="Wei W."/>
        </authorList>
    </citation>
    <scope>NUCLEOTIDE SEQUENCE</scope>
    <source>
        <strain evidence="9">HJB301</strain>
    </source>
</reference>
<dbReference type="InterPro" id="IPR003400">
    <property type="entry name" value="ExbD"/>
</dbReference>
<keyword evidence="4 7" id="KW-0812">Transmembrane</keyword>
<keyword evidence="10" id="KW-1185">Reference proteome</keyword>
<proteinExistence type="inferred from homology"/>
<keyword evidence="7" id="KW-0813">Transport</keyword>
<dbReference type="EMBL" id="JAQZSM010000011">
    <property type="protein sequence ID" value="MDD7971950.1"/>
    <property type="molecule type" value="Genomic_DNA"/>
</dbReference>
<accession>A0ABT5TA09</accession>
<dbReference type="RefSeq" id="WP_274352630.1">
    <property type="nucleotide sequence ID" value="NZ_JAQZSM010000011.1"/>
</dbReference>
<comment type="caution">
    <text evidence="9">The sequence shown here is derived from an EMBL/GenBank/DDBJ whole genome shotgun (WGS) entry which is preliminary data.</text>
</comment>
<dbReference type="Proteomes" id="UP001431784">
    <property type="component" value="Unassembled WGS sequence"/>
</dbReference>